<keyword evidence="1" id="KW-0433">Leucine-rich repeat</keyword>
<accession>A0A560CVR4</accession>
<dbReference type="Gene3D" id="1.20.1270.130">
    <property type="entry name" value="Shigella T3SS effector IpaH domain"/>
    <property type="match status" value="1"/>
</dbReference>
<dbReference type="GO" id="GO:0016874">
    <property type="term" value="F:ligase activity"/>
    <property type="evidence" value="ECO:0007669"/>
    <property type="project" value="UniProtKB-KW"/>
</dbReference>
<dbReference type="PROSITE" id="PS52053">
    <property type="entry name" value="NEL"/>
    <property type="match status" value="1"/>
</dbReference>
<evidence type="ECO:0000256" key="4">
    <source>
        <dbReference type="PROSITE-ProRule" id="PRU01398"/>
    </source>
</evidence>
<dbReference type="GO" id="GO:0004842">
    <property type="term" value="F:ubiquitin-protein transferase activity"/>
    <property type="evidence" value="ECO:0007669"/>
    <property type="project" value="UniProtKB-UniRule"/>
</dbReference>
<dbReference type="AlphaFoldDB" id="A0A560CVR4"/>
<sequence>MYVEDNPLSARVRTNLAAALNALGYSGPRVFFSMSEGTAGDSARPLSEAVADWMEGEPEMIAAWRNFAGETGASEYALFLDRLRSTVNSGNPEFGKAVADDLRQAASRPGLRQQYFQLAFGASETCEDRITLTWNGMQIARMNADVEEGAYDNRLGELVDQARVLFRLGALEPIARQKVGSLQFVDEIEVYLAYQVKLRERLDLQLIAPDMRFFDVSYVTEHDLTAAETQVRNEEAAGFADYLATRWQPWETVVSRIAPEAHAQMQDRLIAAMDEDFRSRLEQRLADHDLTGNSDAELQFGAKIRDEIACEIKGELMREVLRDHGVEL</sequence>
<keyword evidence="6" id="KW-0436">Ligase</keyword>
<dbReference type="EMBL" id="VITK01000023">
    <property type="protein sequence ID" value="TWA88947.1"/>
    <property type="molecule type" value="Genomic_DNA"/>
</dbReference>
<keyword evidence="4" id="KW-0832">Ubl conjugation</keyword>
<dbReference type="GO" id="GO:0005576">
    <property type="term" value="C:extracellular region"/>
    <property type="evidence" value="ECO:0007669"/>
    <property type="project" value="UniProtKB-UniRule"/>
</dbReference>
<evidence type="ECO:0000256" key="2">
    <source>
        <dbReference type="ARBA" id="ARBA00022737"/>
    </source>
</evidence>
<comment type="caution">
    <text evidence="6">The sequence shown here is derived from an EMBL/GenBank/DDBJ whole genome shotgun (WGS) entry which is preliminary data.</text>
</comment>
<evidence type="ECO:0000313" key="7">
    <source>
        <dbReference type="Proteomes" id="UP000319949"/>
    </source>
</evidence>
<keyword evidence="7" id="KW-1185">Reference proteome</keyword>
<proteinExistence type="inferred from homology"/>
<dbReference type="Gene3D" id="1.20.58.360">
    <property type="entry name" value="Shigella T3SS effector IpaH defines"/>
    <property type="match status" value="1"/>
</dbReference>
<dbReference type="Gene3D" id="1.20.58.90">
    <property type="match status" value="1"/>
</dbReference>
<organism evidence="6 7">
    <name type="scientific">Bradyrhizobium stylosanthis</name>
    <dbReference type="NCBI Taxonomy" id="1803665"/>
    <lineage>
        <taxon>Bacteria</taxon>
        <taxon>Pseudomonadati</taxon>
        <taxon>Pseudomonadota</taxon>
        <taxon>Alphaproteobacteria</taxon>
        <taxon>Hyphomicrobiales</taxon>
        <taxon>Nitrobacteraceae</taxon>
        <taxon>Bradyrhizobium</taxon>
    </lineage>
</organism>
<dbReference type="PANTHER" id="PTHR47114:SF2">
    <property type="entry name" value="OLIGODENDROCYTE-MYELIN GLYCOPROTEIN"/>
    <property type="match status" value="1"/>
</dbReference>
<evidence type="ECO:0000313" key="6">
    <source>
        <dbReference type="EMBL" id="TWA88947.1"/>
    </source>
</evidence>
<keyword evidence="3 4" id="KW-0833">Ubl conjugation pathway</keyword>
<dbReference type="Pfam" id="PF14496">
    <property type="entry name" value="NEL"/>
    <property type="match status" value="1"/>
</dbReference>
<keyword evidence="2" id="KW-0677">Repeat</keyword>
<comment type="similarity">
    <text evidence="4">Belongs to the LRR-containing bacterial E3 ligase family.</text>
</comment>
<dbReference type="InterPro" id="IPR029487">
    <property type="entry name" value="NEL_dom"/>
</dbReference>
<comment type="PTM">
    <text evidence="4">Ubiquitinated in the presence of host E1 ubiquitin-activating enzyme, E2 ubiquitin-conjugating enzyme and ubiquitin.</text>
</comment>
<keyword evidence="4" id="KW-1035">Host cytoplasm</keyword>
<keyword evidence="4" id="KW-0808">Transferase</keyword>
<dbReference type="InterPro" id="IPR051071">
    <property type="entry name" value="LRR-bact_E3_ubiq_ligases"/>
</dbReference>
<feature type="domain" description="NEL" evidence="5">
    <location>
        <begin position="45"/>
        <end position="328"/>
    </location>
</feature>
<reference evidence="6 7" key="1">
    <citation type="submission" date="2019-06" db="EMBL/GenBank/DDBJ databases">
        <title>Genomic Encyclopedia of Type Strains, Phase IV (KMG-V): Genome sequencing to study the core and pangenomes of soil and plant-associated prokaryotes.</title>
        <authorList>
            <person name="Whitman W."/>
        </authorList>
    </citation>
    <scope>NUCLEOTIDE SEQUENCE [LARGE SCALE GENOMIC DNA]</scope>
    <source>
        <strain evidence="6 7">BR 510</strain>
    </source>
</reference>
<name>A0A560CVR4_9BRAD</name>
<dbReference type="PANTHER" id="PTHR47114">
    <property type="match status" value="1"/>
</dbReference>
<protein>
    <submittedName>
        <fullName evidence="6">E3 ligase-like protein (Putative virulence factor)</fullName>
    </submittedName>
</protein>
<evidence type="ECO:0000256" key="1">
    <source>
        <dbReference type="ARBA" id="ARBA00022614"/>
    </source>
</evidence>
<dbReference type="GO" id="GO:0016567">
    <property type="term" value="P:protein ubiquitination"/>
    <property type="evidence" value="ECO:0007669"/>
    <property type="project" value="InterPro"/>
</dbReference>
<dbReference type="Proteomes" id="UP000319949">
    <property type="component" value="Unassembled WGS sequence"/>
</dbReference>
<keyword evidence="4" id="KW-0964">Secreted</keyword>
<gene>
    <name evidence="6" type="ORF">FBZ96_1237</name>
</gene>
<feature type="active site" description="Glycyl thioester intermediate" evidence="4">
    <location>
        <position position="126"/>
    </location>
</feature>
<evidence type="ECO:0000259" key="5">
    <source>
        <dbReference type="PROSITE" id="PS52053"/>
    </source>
</evidence>
<evidence type="ECO:0000256" key="3">
    <source>
        <dbReference type="ARBA" id="ARBA00022786"/>
    </source>
</evidence>